<protein>
    <submittedName>
        <fullName evidence="6">Proliferating cell nuclear antigen</fullName>
    </submittedName>
</protein>
<dbReference type="SUPFAM" id="SSF55979">
    <property type="entry name" value="DNA clamp"/>
    <property type="match status" value="2"/>
</dbReference>
<dbReference type="GO" id="GO:0003677">
    <property type="term" value="F:DNA binding"/>
    <property type="evidence" value="ECO:0007669"/>
    <property type="project" value="UniProtKB-KW"/>
</dbReference>
<evidence type="ECO:0000256" key="1">
    <source>
        <dbReference type="ARBA" id="ARBA00010462"/>
    </source>
</evidence>
<dbReference type="InterPro" id="IPR000730">
    <property type="entry name" value="Pr_cel_nuc_antig"/>
</dbReference>
<dbReference type="EMBL" id="KY684085">
    <property type="protein sequence ID" value="ARF09450.1"/>
    <property type="molecule type" value="Genomic_DNA"/>
</dbReference>
<feature type="domain" description="Proliferating cell nuclear antigen PCNA C-terminal" evidence="5">
    <location>
        <begin position="158"/>
        <end position="299"/>
    </location>
</feature>
<name>A0A1V0SCJ8_9VIRU</name>
<dbReference type="GO" id="GO:0030337">
    <property type="term" value="F:DNA polymerase processivity factor activity"/>
    <property type="evidence" value="ECO:0007669"/>
    <property type="project" value="InterPro"/>
</dbReference>
<feature type="region of interest" description="Disordered" evidence="3">
    <location>
        <begin position="36"/>
        <end position="61"/>
    </location>
</feature>
<dbReference type="Pfam" id="PF02747">
    <property type="entry name" value="PCNA_C"/>
    <property type="match status" value="1"/>
</dbReference>
<dbReference type="InterPro" id="IPR022649">
    <property type="entry name" value="Pr_cel_nuc_antig_C"/>
</dbReference>
<dbReference type="Pfam" id="PF00705">
    <property type="entry name" value="PCNA_N"/>
    <property type="match status" value="1"/>
</dbReference>
<feature type="domain" description="Proliferating cell nuclear antigen PCNA N-terminal" evidence="4">
    <location>
        <begin position="60"/>
        <end position="153"/>
    </location>
</feature>
<reference evidence="6" key="1">
    <citation type="journal article" date="2017" name="Science">
        <title>Giant viruses with an expanded complement of translation system components.</title>
        <authorList>
            <person name="Schulz F."/>
            <person name="Yutin N."/>
            <person name="Ivanova N.N."/>
            <person name="Ortega D.R."/>
            <person name="Lee T.K."/>
            <person name="Vierheilig J."/>
            <person name="Daims H."/>
            <person name="Horn M."/>
            <person name="Wagner M."/>
            <person name="Jensen G.J."/>
            <person name="Kyrpides N.C."/>
            <person name="Koonin E.V."/>
            <person name="Woyke T."/>
        </authorList>
    </citation>
    <scope>NUCLEOTIDE SEQUENCE</scope>
    <source>
        <strain evidence="6">ILV1</strain>
    </source>
</reference>
<gene>
    <name evidence="6" type="ORF">Indivirus_1_73</name>
</gene>
<dbReference type="GO" id="GO:0006272">
    <property type="term" value="P:leading strand elongation"/>
    <property type="evidence" value="ECO:0007669"/>
    <property type="project" value="TreeGrafter"/>
</dbReference>
<dbReference type="PANTHER" id="PTHR11352:SF0">
    <property type="entry name" value="PROLIFERATING CELL NUCLEAR ANTIGEN"/>
    <property type="match status" value="1"/>
</dbReference>
<evidence type="ECO:0000313" key="6">
    <source>
        <dbReference type="EMBL" id="ARF09450.1"/>
    </source>
</evidence>
<dbReference type="InterPro" id="IPR046938">
    <property type="entry name" value="DNA_clamp_sf"/>
</dbReference>
<evidence type="ECO:0000256" key="3">
    <source>
        <dbReference type="SAM" id="MobiDB-lite"/>
    </source>
</evidence>
<dbReference type="InterPro" id="IPR022648">
    <property type="entry name" value="Pr_cel_nuc_antig_N"/>
</dbReference>
<comment type="similarity">
    <text evidence="1">Belongs to the PCNA family.</text>
</comment>
<evidence type="ECO:0000259" key="4">
    <source>
        <dbReference type="Pfam" id="PF00705"/>
    </source>
</evidence>
<dbReference type="Gene3D" id="3.70.10.10">
    <property type="match status" value="1"/>
</dbReference>
<dbReference type="PANTHER" id="PTHR11352">
    <property type="entry name" value="PROLIFERATING CELL NUCLEAR ANTIGEN"/>
    <property type="match status" value="1"/>
</dbReference>
<dbReference type="GO" id="GO:0006298">
    <property type="term" value="P:mismatch repair"/>
    <property type="evidence" value="ECO:0007669"/>
    <property type="project" value="TreeGrafter"/>
</dbReference>
<dbReference type="GO" id="GO:0019985">
    <property type="term" value="P:translesion synthesis"/>
    <property type="evidence" value="ECO:0007669"/>
    <property type="project" value="TreeGrafter"/>
</dbReference>
<evidence type="ECO:0000256" key="2">
    <source>
        <dbReference type="ARBA" id="ARBA00023125"/>
    </source>
</evidence>
<dbReference type="CDD" id="cd00577">
    <property type="entry name" value="PCNA"/>
    <property type="match status" value="1"/>
</dbReference>
<organism evidence="6">
    <name type="scientific">Indivirus ILV1</name>
    <dbReference type="NCBI Taxonomy" id="1977633"/>
    <lineage>
        <taxon>Viruses</taxon>
        <taxon>Varidnaviria</taxon>
        <taxon>Bamfordvirae</taxon>
        <taxon>Nucleocytoviricota</taxon>
        <taxon>Megaviricetes</taxon>
        <taxon>Imitervirales</taxon>
        <taxon>Mimiviridae</taxon>
        <taxon>Klosneuvirinae</taxon>
        <taxon>Indivirus</taxon>
    </lineage>
</organism>
<dbReference type="GO" id="GO:0006275">
    <property type="term" value="P:regulation of DNA replication"/>
    <property type="evidence" value="ECO:0007669"/>
    <property type="project" value="InterPro"/>
</dbReference>
<evidence type="ECO:0000259" key="5">
    <source>
        <dbReference type="Pfam" id="PF02747"/>
    </source>
</evidence>
<sequence length="321" mass="36763">MRILDVETEHTGPFKILFEVLKDMLNDVNIEFRSDGKNKSKDTEDEKETKDSKDSKDQKDQDTNCMKINAIDSTKTVLVNIKLNFDKFVCKKSKLLLGVNLGCFYKLIKSMGKNSILTLSQDHDNKNYLQIKIDSPEERKETIHNLKLIDLDEHKMAIPQITFDAVITMNSGEFNRLCRDMSNIADYMEIKCLTDKIIFTCVGEFANSNTTYRTRSDNDDDDNENIYVSINHASTKSSGKGSDTTPKIVQGIFELKHLVLFSKCASLSNDIEIYMKNDFPLVIKYQVATLGRILLCLTPIKEDTTKNTNYSDEDEFYSEDE</sequence>
<keyword evidence="2" id="KW-0238">DNA-binding</keyword>
<dbReference type="NCBIfam" id="TIGR00590">
    <property type="entry name" value="pcna"/>
    <property type="match status" value="1"/>
</dbReference>
<accession>A0A1V0SCJ8</accession>
<proteinExistence type="inferred from homology"/>